<feature type="domain" description="N-acetyltransferase" evidence="5">
    <location>
        <begin position="4"/>
        <end position="143"/>
    </location>
</feature>
<evidence type="ECO:0000313" key="6">
    <source>
        <dbReference type="EMBL" id="TQL61839.1"/>
    </source>
</evidence>
<comment type="subunit">
    <text evidence="4">Monomer.</text>
</comment>
<dbReference type="InterPro" id="IPR016181">
    <property type="entry name" value="Acyl_CoA_acyltransferase"/>
</dbReference>
<comment type="caution">
    <text evidence="4">Lacks conserved residue(s) required for the propagation of feature annotation.</text>
</comment>
<dbReference type="NCBIfam" id="TIGR03448">
    <property type="entry name" value="mycothiol_MshD"/>
    <property type="match status" value="1"/>
</dbReference>
<reference evidence="6 7" key="1">
    <citation type="submission" date="2019-06" db="EMBL/GenBank/DDBJ databases">
        <title>Sequencing the genomes of 1000 actinobacteria strains.</title>
        <authorList>
            <person name="Klenk H.-P."/>
        </authorList>
    </citation>
    <scope>NUCLEOTIDE SEQUENCE [LARGE SCALE GENOMIC DNA]</scope>
    <source>
        <strain evidence="6 7">DSM 18082</strain>
    </source>
</reference>
<feature type="domain" description="N-acetyltransferase" evidence="5">
    <location>
        <begin position="160"/>
        <end position="321"/>
    </location>
</feature>
<dbReference type="PANTHER" id="PTHR43617">
    <property type="entry name" value="L-AMINO ACID N-ACETYLTRANSFERASE"/>
    <property type="match status" value="1"/>
</dbReference>
<feature type="binding site" evidence="4">
    <location>
        <position position="227"/>
    </location>
    <ligand>
        <name>1D-myo-inositol 2-(L-cysteinylamino)-2-deoxy-alpha-D-glucopyranoside</name>
        <dbReference type="ChEBI" id="CHEBI:58887"/>
    </ligand>
</feature>
<name>A0A542ZNI4_9MICO</name>
<proteinExistence type="inferred from homology"/>
<dbReference type="EMBL" id="VFOQ01000001">
    <property type="protein sequence ID" value="TQL61839.1"/>
    <property type="molecule type" value="Genomic_DNA"/>
</dbReference>
<sequence>MRVDGLFQLDDDQSHAVLSLARRATTTDGVTPLSEHVLLHVRHSSGGSVDDPLSHFLLYDGTQLAGYAHLEHGSGGEPATAEVVIDPDLRRGGAGRTLVQALLKQAPDLRLWSHGHLAAARAFAARDGFTSVRELWRMKRPLGPEVGAEPLPEPRLPEGFTARTFVEGQDEDAWLRVNARAFAQHPEQGRITRADLDQRFAEDWFDPDGFILVEDPHGRLAAFHWTKVHAHAATPGNGQPSHPPIGEVYVVGVDPDYQGHGLGTAVTLLGLRHLESLGLAEVMLYVDGDNAAAIATYTRLGFQRADVDVMYSRAASGEPAA</sequence>
<dbReference type="PANTHER" id="PTHR43617:SF31">
    <property type="entry name" value="MYCOTHIOL ACETYLTRANSFERASE"/>
    <property type="match status" value="1"/>
</dbReference>
<dbReference type="AlphaFoldDB" id="A0A542ZNI4"/>
<feature type="binding site" evidence="4">
    <location>
        <begin position="258"/>
        <end position="264"/>
    </location>
    <ligand>
        <name>acetyl-CoA</name>
        <dbReference type="ChEBI" id="CHEBI:57288"/>
        <label>2</label>
    </ligand>
</feature>
<dbReference type="Pfam" id="PF00583">
    <property type="entry name" value="Acetyltransf_1"/>
    <property type="match status" value="2"/>
</dbReference>
<dbReference type="EC" id="2.3.1.189" evidence="4"/>
<keyword evidence="3 4" id="KW-0012">Acyltransferase</keyword>
<dbReference type="SUPFAM" id="SSF55729">
    <property type="entry name" value="Acyl-CoA N-acyltransferases (Nat)"/>
    <property type="match status" value="1"/>
</dbReference>
<protein>
    <recommendedName>
        <fullName evidence="4">Mycothiol acetyltransferase</fullName>
        <shortName evidence="4">MSH acetyltransferase</shortName>
        <ecNumber evidence="4">2.3.1.189</ecNumber>
    </recommendedName>
    <alternativeName>
        <fullName evidence="4">Mycothiol synthase</fullName>
    </alternativeName>
</protein>
<comment type="catalytic activity">
    <reaction evidence="4">
        <text>1D-myo-inositol 2-(L-cysteinylamino)-2-deoxy-alpha-D-glucopyranoside + acetyl-CoA = mycothiol + CoA + H(+)</text>
        <dbReference type="Rhea" id="RHEA:26172"/>
        <dbReference type="ChEBI" id="CHEBI:15378"/>
        <dbReference type="ChEBI" id="CHEBI:16768"/>
        <dbReference type="ChEBI" id="CHEBI:57287"/>
        <dbReference type="ChEBI" id="CHEBI:57288"/>
        <dbReference type="ChEBI" id="CHEBI:58887"/>
        <dbReference type="EC" id="2.3.1.189"/>
    </reaction>
</comment>
<feature type="binding site" evidence="4">
    <location>
        <position position="247"/>
    </location>
    <ligand>
        <name>1D-myo-inositol 2-(L-cysteinylamino)-2-deoxy-alpha-D-glucopyranoside</name>
        <dbReference type="ChEBI" id="CHEBI:58887"/>
    </ligand>
</feature>
<comment type="caution">
    <text evidence="6">The sequence shown here is derived from an EMBL/GenBank/DDBJ whole genome shotgun (WGS) entry which is preliminary data.</text>
</comment>
<dbReference type="InterPro" id="IPR000182">
    <property type="entry name" value="GNAT_dom"/>
</dbReference>
<gene>
    <name evidence="4" type="primary">mshD</name>
    <name evidence="6" type="ORF">FB474_3259</name>
</gene>
<dbReference type="GO" id="GO:0035447">
    <property type="term" value="F:mycothiol synthase activity"/>
    <property type="evidence" value="ECO:0007669"/>
    <property type="project" value="UniProtKB-UniRule"/>
</dbReference>
<keyword evidence="1 4" id="KW-0808">Transferase</keyword>
<feature type="binding site" evidence="4">
    <location>
        <begin position="83"/>
        <end position="85"/>
    </location>
    <ligand>
        <name>acetyl-CoA</name>
        <dbReference type="ChEBI" id="CHEBI:57288"/>
        <label>1</label>
    </ligand>
</feature>
<keyword evidence="7" id="KW-1185">Reference proteome</keyword>
<dbReference type="InterPro" id="IPR017813">
    <property type="entry name" value="Mycothiol_AcTrfase"/>
</dbReference>
<evidence type="ECO:0000259" key="5">
    <source>
        <dbReference type="PROSITE" id="PS51186"/>
    </source>
</evidence>
<dbReference type="HAMAP" id="MF_01698">
    <property type="entry name" value="MshD"/>
    <property type="match status" value="1"/>
</dbReference>
<organism evidence="6 7">
    <name type="scientific">Oryzihumus leptocrescens</name>
    <dbReference type="NCBI Taxonomy" id="297536"/>
    <lineage>
        <taxon>Bacteria</taxon>
        <taxon>Bacillati</taxon>
        <taxon>Actinomycetota</taxon>
        <taxon>Actinomycetes</taxon>
        <taxon>Micrococcales</taxon>
        <taxon>Intrasporangiaceae</taxon>
        <taxon>Oryzihumus</taxon>
    </lineage>
</organism>
<dbReference type="Proteomes" id="UP000319514">
    <property type="component" value="Unassembled WGS sequence"/>
</dbReference>
<feature type="binding site" evidence="4">
    <location>
        <position position="285"/>
    </location>
    <ligand>
        <name>1D-myo-inositol 2-(L-cysteinylamino)-2-deoxy-alpha-D-glucopyranoside</name>
        <dbReference type="ChEBI" id="CHEBI:58887"/>
    </ligand>
</feature>
<dbReference type="CDD" id="cd04301">
    <property type="entry name" value="NAT_SF"/>
    <property type="match status" value="2"/>
</dbReference>
<feature type="binding site" evidence="4">
    <location>
        <begin position="251"/>
        <end position="253"/>
    </location>
    <ligand>
        <name>acetyl-CoA</name>
        <dbReference type="ChEBI" id="CHEBI:57288"/>
        <label>2</label>
    </ligand>
</feature>
<accession>A0A542ZNI4</accession>
<dbReference type="GO" id="GO:0010125">
    <property type="term" value="P:mycothiol biosynthetic process"/>
    <property type="evidence" value="ECO:0007669"/>
    <property type="project" value="UniProtKB-UniRule"/>
</dbReference>
<dbReference type="InterPro" id="IPR050276">
    <property type="entry name" value="MshD_Acetyltransferase"/>
</dbReference>
<dbReference type="PIRSF" id="PIRSF021524">
    <property type="entry name" value="MSH_acetyltransferase"/>
    <property type="match status" value="1"/>
</dbReference>
<feature type="binding site" evidence="4">
    <location>
        <position position="35"/>
    </location>
    <ligand>
        <name>1D-myo-inositol 2-(L-cysteinylamino)-2-deoxy-alpha-D-glucopyranoside</name>
        <dbReference type="ChEBI" id="CHEBI:58887"/>
    </ligand>
</feature>
<dbReference type="OrthoDB" id="3208058at2"/>
<evidence type="ECO:0000256" key="3">
    <source>
        <dbReference type="ARBA" id="ARBA00023315"/>
    </source>
</evidence>
<comment type="function">
    <text evidence="4">Catalyzes the transfer of acetyl from acetyl-CoA to desacetylmycothiol (Cys-GlcN-Ins) to form mycothiol.</text>
</comment>
<dbReference type="PROSITE" id="PS51186">
    <property type="entry name" value="GNAT"/>
    <property type="match status" value="2"/>
</dbReference>
<keyword evidence="2 4" id="KW-0677">Repeat</keyword>
<dbReference type="GO" id="GO:0008999">
    <property type="term" value="F:protein-N-terminal-alanine acetyltransferase activity"/>
    <property type="evidence" value="ECO:0007669"/>
    <property type="project" value="TreeGrafter"/>
</dbReference>
<evidence type="ECO:0000313" key="7">
    <source>
        <dbReference type="Proteomes" id="UP000319514"/>
    </source>
</evidence>
<feature type="binding site" evidence="4">
    <location>
        <position position="187"/>
    </location>
    <ligand>
        <name>1D-myo-inositol 2-(L-cysteinylamino)-2-deoxy-alpha-D-glucopyranoside</name>
        <dbReference type="ChEBI" id="CHEBI:58887"/>
    </ligand>
</feature>
<comment type="similarity">
    <text evidence="4">Belongs to the acetyltransferase family. MshD subfamily.</text>
</comment>
<evidence type="ECO:0000256" key="2">
    <source>
        <dbReference type="ARBA" id="ARBA00022737"/>
    </source>
</evidence>
<evidence type="ECO:0000256" key="1">
    <source>
        <dbReference type="ARBA" id="ARBA00022679"/>
    </source>
</evidence>
<dbReference type="Gene3D" id="3.40.630.30">
    <property type="match status" value="1"/>
</dbReference>
<evidence type="ECO:0000256" key="4">
    <source>
        <dbReference type="HAMAP-Rule" id="MF_01698"/>
    </source>
</evidence>